<reference evidence="2 3" key="1">
    <citation type="submission" date="2019-05" db="EMBL/GenBank/DDBJ databases">
        <title>Another draft genome of Portunus trituberculatus and its Hox gene families provides insights of decapod evolution.</title>
        <authorList>
            <person name="Jeong J.-H."/>
            <person name="Song I."/>
            <person name="Kim S."/>
            <person name="Choi T."/>
            <person name="Kim D."/>
            <person name="Ryu S."/>
            <person name="Kim W."/>
        </authorList>
    </citation>
    <scope>NUCLEOTIDE SEQUENCE [LARGE SCALE GENOMIC DNA]</scope>
    <source>
        <tissue evidence="2">Muscle</tissue>
    </source>
</reference>
<proteinExistence type="predicted"/>
<protein>
    <submittedName>
        <fullName evidence="2">Uncharacterized protein</fullName>
    </submittedName>
</protein>
<comment type="caution">
    <text evidence="2">The sequence shown here is derived from an EMBL/GenBank/DDBJ whole genome shotgun (WGS) entry which is preliminary data.</text>
</comment>
<dbReference type="Proteomes" id="UP000324222">
    <property type="component" value="Unassembled WGS sequence"/>
</dbReference>
<evidence type="ECO:0000313" key="3">
    <source>
        <dbReference type="Proteomes" id="UP000324222"/>
    </source>
</evidence>
<name>A0A5B7H2N0_PORTR</name>
<evidence type="ECO:0000313" key="2">
    <source>
        <dbReference type="EMBL" id="MPC63084.1"/>
    </source>
</evidence>
<dbReference type="AlphaFoldDB" id="A0A5B7H2N0"/>
<sequence>MNNADGVGGGGAGEVDPAVISSRTKGGTVVGGAGGRLVVLPERIAHRNGRLVVCEDPLAFLRLVRRPKPV</sequence>
<feature type="region of interest" description="Disordered" evidence="1">
    <location>
        <begin position="1"/>
        <end position="26"/>
    </location>
</feature>
<feature type="compositionally biased region" description="Gly residues" evidence="1">
    <location>
        <begin position="1"/>
        <end position="13"/>
    </location>
</feature>
<keyword evidence="3" id="KW-1185">Reference proteome</keyword>
<gene>
    <name evidence="2" type="ORF">E2C01_057177</name>
</gene>
<dbReference type="EMBL" id="VSRR010020396">
    <property type="protein sequence ID" value="MPC63084.1"/>
    <property type="molecule type" value="Genomic_DNA"/>
</dbReference>
<organism evidence="2 3">
    <name type="scientific">Portunus trituberculatus</name>
    <name type="common">Swimming crab</name>
    <name type="synonym">Neptunus trituberculatus</name>
    <dbReference type="NCBI Taxonomy" id="210409"/>
    <lineage>
        <taxon>Eukaryota</taxon>
        <taxon>Metazoa</taxon>
        <taxon>Ecdysozoa</taxon>
        <taxon>Arthropoda</taxon>
        <taxon>Crustacea</taxon>
        <taxon>Multicrustacea</taxon>
        <taxon>Malacostraca</taxon>
        <taxon>Eumalacostraca</taxon>
        <taxon>Eucarida</taxon>
        <taxon>Decapoda</taxon>
        <taxon>Pleocyemata</taxon>
        <taxon>Brachyura</taxon>
        <taxon>Eubrachyura</taxon>
        <taxon>Portunoidea</taxon>
        <taxon>Portunidae</taxon>
        <taxon>Portuninae</taxon>
        <taxon>Portunus</taxon>
    </lineage>
</organism>
<accession>A0A5B7H2N0</accession>
<evidence type="ECO:0000256" key="1">
    <source>
        <dbReference type="SAM" id="MobiDB-lite"/>
    </source>
</evidence>